<dbReference type="GO" id="GO:0003841">
    <property type="term" value="F:1-acylglycerol-3-phosphate O-acyltransferase activity"/>
    <property type="evidence" value="ECO:0007669"/>
    <property type="project" value="TreeGrafter"/>
</dbReference>
<dbReference type="GO" id="GO:0046474">
    <property type="term" value="P:glycerophospholipid biosynthetic process"/>
    <property type="evidence" value="ECO:0007669"/>
    <property type="project" value="TreeGrafter"/>
</dbReference>
<feature type="non-terminal residue" evidence="8">
    <location>
        <position position="451"/>
    </location>
</feature>
<evidence type="ECO:0000256" key="1">
    <source>
        <dbReference type="ARBA" id="ARBA00004141"/>
    </source>
</evidence>
<name>A0A1E4TFH4_9ASCO</name>
<dbReference type="GO" id="GO:0016020">
    <property type="term" value="C:membrane"/>
    <property type="evidence" value="ECO:0007669"/>
    <property type="project" value="UniProtKB-SubCell"/>
</dbReference>
<feature type="transmembrane region" description="Helical" evidence="7">
    <location>
        <begin position="51"/>
        <end position="75"/>
    </location>
</feature>
<keyword evidence="9" id="KW-1185">Reference proteome</keyword>
<evidence type="ECO:0000256" key="7">
    <source>
        <dbReference type="SAM" id="Phobius"/>
    </source>
</evidence>
<dbReference type="AlphaFoldDB" id="A0A1E4TFH4"/>
<comment type="subcellular location">
    <subcellularLocation>
        <location evidence="1">Membrane</location>
        <topology evidence="1">Multi-pass membrane protein</topology>
    </subcellularLocation>
</comment>
<evidence type="ECO:0000313" key="9">
    <source>
        <dbReference type="Proteomes" id="UP000095023"/>
    </source>
</evidence>
<evidence type="ECO:0000256" key="5">
    <source>
        <dbReference type="ARBA" id="ARBA00023136"/>
    </source>
</evidence>
<reference evidence="9" key="1">
    <citation type="submission" date="2016-02" db="EMBL/GenBank/DDBJ databases">
        <title>Comparative genomics of biotechnologically important yeasts.</title>
        <authorList>
            <consortium name="DOE Joint Genome Institute"/>
            <person name="Riley R."/>
            <person name="Haridas S."/>
            <person name="Wolfe K.H."/>
            <person name="Lopes M.R."/>
            <person name="Hittinger C.T."/>
            <person name="Goker M."/>
            <person name="Salamov A."/>
            <person name="Wisecaver J."/>
            <person name="Long T.M."/>
            <person name="Aerts A.L."/>
            <person name="Barry K."/>
            <person name="Choi C."/>
            <person name="Clum A."/>
            <person name="Coughlan A.Y."/>
            <person name="Deshpande S."/>
            <person name="Douglass A.P."/>
            <person name="Hanson S.J."/>
            <person name="Klenk H.-P."/>
            <person name="Labutti K."/>
            <person name="Lapidus A."/>
            <person name="Lindquist E."/>
            <person name="Lipzen A."/>
            <person name="Meier-Kolthoff J.P."/>
            <person name="Ohm R.A."/>
            <person name="Otillar R.P."/>
            <person name="Pangilinan J."/>
            <person name="Peng Y."/>
            <person name="Rokas A."/>
            <person name="Rosa C.A."/>
            <person name="Scheuner C."/>
            <person name="Sibirny A.A."/>
            <person name="Slot J.C."/>
            <person name="Stielow J.B."/>
            <person name="Sun H."/>
            <person name="Kurtzman C.P."/>
            <person name="Blackwell M."/>
            <person name="Jeffries T.W."/>
            <person name="Grigoriev I.V."/>
        </authorList>
    </citation>
    <scope>NUCLEOTIDE SEQUENCE [LARGE SCALE GENOMIC DNA]</scope>
    <source>
        <strain evidence="9">NRRL Y-17796</strain>
    </source>
</reference>
<keyword evidence="5 7" id="KW-0472">Membrane</keyword>
<evidence type="ECO:0000313" key="8">
    <source>
        <dbReference type="EMBL" id="ODV90428.1"/>
    </source>
</evidence>
<feature type="transmembrane region" description="Helical" evidence="7">
    <location>
        <begin position="20"/>
        <end position="39"/>
    </location>
</feature>
<organism evidence="8 9">
    <name type="scientific">Tortispora caseinolytica NRRL Y-17796</name>
    <dbReference type="NCBI Taxonomy" id="767744"/>
    <lineage>
        <taxon>Eukaryota</taxon>
        <taxon>Fungi</taxon>
        <taxon>Dikarya</taxon>
        <taxon>Ascomycota</taxon>
        <taxon>Saccharomycotina</taxon>
        <taxon>Trigonopsidomycetes</taxon>
        <taxon>Trigonopsidales</taxon>
        <taxon>Trigonopsidaceae</taxon>
        <taxon>Tortispora</taxon>
    </lineage>
</organism>
<dbReference type="InterPro" id="IPR049941">
    <property type="entry name" value="LPLAT_7/PORCN-like"/>
</dbReference>
<keyword evidence="3 7" id="KW-0812">Transmembrane</keyword>
<keyword evidence="6" id="KW-0012">Acyltransferase</keyword>
<dbReference type="Proteomes" id="UP000095023">
    <property type="component" value="Unassembled WGS sequence"/>
</dbReference>
<dbReference type="GO" id="GO:0005783">
    <property type="term" value="C:endoplasmic reticulum"/>
    <property type="evidence" value="ECO:0007669"/>
    <property type="project" value="TreeGrafter"/>
</dbReference>
<dbReference type="GO" id="GO:0030258">
    <property type="term" value="P:lipid modification"/>
    <property type="evidence" value="ECO:0007669"/>
    <property type="project" value="TreeGrafter"/>
</dbReference>
<dbReference type="PANTHER" id="PTHR13906:SF4">
    <property type="entry name" value="LYSOPHOSPHOLIPID ACYLTRANSFERASE 6"/>
    <property type="match status" value="1"/>
</dbReference>
<feature type="transmembrane region" description="Helical" evidence="7">
    <location>
        <begin position="215"/>
        <end position="239"/>
    </location>
</feature>
<dbReference type="InterPro" id="IPR004299">
    <property type="entry name" value="MBOAT_fam"/>
</dbReference>
<feature type="transmembrane region" description="Helical" evidence="7">
    <location>
        <begin position="413"/>
        <end position="433"/>
    </location>
</feature>
<sequence length="451" mass="51695">MLPYIDQYIENVAADANVDVRVLRILLCFLLSYPFAAVLPQLPSDAKNLKCWYIIGVGFFFMCGIFSMYWGFFLLIVNASWVYAVLSYRPASKKIPWLIIGALMGILLCVQVKKERDIDAGVPSEDYAGTLMMLVIKMSLMAWSIHDGTLPSEEVNSTFRKRALLKEMPPLLDYFAYVFFFPTLFTGPSFQYSVFRDYLSMATFKTEGYKIKPDLKYCLLTFLKAVVLMIINAIATARIKSLRFDGTSFHDGNSFLKYVMYYHISFWMTLSKYSTVWAFAEGACGLSGIGYNGRDENGKTRWDLMMNINPVTIKTSPNMKSLVNNWNISTEQWLKHCVFFRMVPPGKSPGVFGRFVTFAVSGLWHGTRPGYYATFFTVVLLLEVQAIFRTRVRPFFLTPDGGAPTRYKKYYDIFGWMCTMLAVEYLSIGFPLMKAGAVYEKWKGSYFYVHV</sequence>
<protein>
    <submittedName>
        <fullName evidence="8">Uncharacterized protein</fullName>
    </submittedName>
</protein>
<evidence type="ECO:0000256" key="4">
    <source>
        <dbReference type="ARBA" id="ARBA00022989"/>
    </source>
</evidence>
<feature type="transmembrane region" description="Helical" evidence="7">
    <location>
        <begin position="174"/>
        <end position="195"/>
    </location>
</feature>
<evidence type="ECO:0000256" key="3">
    <source>
        <dbReference type="ARBA" id="ARBA00022692"/>
    </source>
</evidence>
<dbReference type="OrthoDB" id="286734at2759"/>
<dbReference type="Pfam" id="PF03062">
    <property type="entry name" value="MBOAT"/>
    <property type="match status" value="1"/>
</dbReference>
<feature type="transmembrane region" description="Helical" evidence="7">
    <location>
        <begin position="95"/>
        <end position="112"/>
    </location>
</feature>
<gene>
    <name evidence="8" type="ORF">CANCADRAFT_13025</name>
</gene>
<keyword evidence="2" id="KW-0808">Transferase</keyword>
<accession>A0A1E4TFH4</accession>
<proteinExistence type="predicted"/>
<dbReference type="GO" id="GO:0047184">
    <property type="term" value="F:1-acylglycerophosphocholine O-acyltransferase activity"/>
    <property type="evidence" value="ECO:0007669"/>
    <property type="project" value="TreeGrafter"/>
</dbReference>
<evidence type="ECO:0000256" key="6">
    <source>
        <dbReference type="ARBA" id="ARBA00023315"/>
    </source>
</evidence>
<dbReference type="PANTHER" id="PTHR13906">
    <property type="entry name" value="PORCUPINE"/>
    <property type="match status" value="1"/>
</dbReference>
<feature type="transmembrane region" description="Helical" evidence="7">
    <location>
        <begin position="259"/>
        <end position="280"/>
    </location>
</feature>
<evidence type="ECO:0000256" key="2">
    <source>
        <dbReference type="ARBA" id="ARBA00022679"/>
    </source>
</evidence>
<dbReference type="EMBL" id="KV453842">
    <property type="protein sequence ID" value="ODV90428.1"/>
    <property type="molecule type" value="Genomic_DNA"/>
</dbReference>
<keyword evidence="4 7" id="KW-1133">Transmembrane helix</keyword>